<name>A0ACB8SI89_9AGAM</name>
<protein>
    <submittedName>
        <fullName evidence="1">Uncharacterized protein</fullName>
    </submittedName>
</protein>
<reference evidence="1" key="1">
    <citation type="submission" date="2021-03" db="EMBL/GenBank/DDBJ databases">
        <authorList>
            <consortium name="DOE Joint Genome Institute"/>
            <person name="Ahrendt S."/>
            <person name="Looney B.P."/>
            <person name="Miyauchi S."/>
            <person name="Morin E."/>
            <person name="Drula E."/>
            <person name="Courty P.E."/>
            <person name="Chicoki N."/>
            <person name="Fauchery L."/>
            <person name="Kohler A."/>
            <person name="Kuo A."/>
            <person name="Labutti K."/>
            <person name="Pangilinan J."/>
            <person name="Lipzen A."/>
            <person name="Riley R."/>
            <person name="Andreopoulos W."/>
            <person name="He G."/>
            <person name="Johnson J."/>
            <person name="Barry K.W."/>
            <person name="Grigoriev I.V."/>
            <person name="Nagy L."/>
            <person name="Hibbett D."/>
            <person name="Henrissat B."/>
            <person name="Matheny P.B."/>
            <person name="Labbe J."/>
            <person name="Martin F."/>
        </authorList>
    </citation>
    <scope>NUCLEOTIDE SEQUENCE</scope>
    <source>
        <strain evidence="1">HHB10654</strain>
    </source>
</reference>
<accession>A0ACB8SI89</accession>
<dbReference type="EMBL" id="MU277274">
    <property type="protein sequence ID" value="KAI0055968.1"/>
    <property type="molecule type" value="Genomic_DNA"/>
</dbReference>
<comment type="caution">
    <text evidence="1">The sequence shown here is derived from an EMBL/GenBank/DDBJ whole genome shotgun (WGS) entry which is preliminary data.</text>
</comment>
<organism evidence="1 2">
    <name type="scientific">Artomyces pyxidatus</name>
    <dbReference type="NCBI Taxonomy" id="48021"/>
    <lineage>
        <taxon>Eukaryota</taxon>
        <taxon>Fungi</taxon>
        <taxon>Dikarya</taxon>
        <taxon>Basidiomycota</taxon>
        <taxon>Agaricomycotina</taxon>
        <taxon>Agaricomycetes</taxon>
        <taxon>Russulales</taxon>
        <taxon>Auriscalpiaceae</taxon>
        <taxon>Artomyces</taxon>
    </lineage>
</organism>
<evidence type="ECO:0000313" key="2">
    <source>
        <dbReference type="Proteomes" id="UP000814140"/>
    </source>
</evidence>
<sequence>MSGTAPAHPLDVFKFVFHIDLLLLGLFAVYVLSTLPRALARFSRPSELLDGLFIRTGYQPVSIAHVRRQSTRTHRRVRTIRQPSEDEHTVVSHAYVMHASSSAAPTASTAPMRVPRWTTLVHPLMAYALNYRVSPGLSIGKLVTLSIYFGINLYAGIYRSNPFTDPIRTGYVAMSQVPIVVALAGKNNWLSWACGVGYEKLNYIHRFAGYVIVLALNVHTVGYLYMWSLNGTMRSEFHNPKFIAALVATSALDILAIGSTSFVRQKMYTLFLSIHIVGVNVFLVATYFHSHTTLPYILTGLGLYVCDHIIRLFKTRFPTALLSAEPHLNSGSSHLYFPTLTKGWRAGQHVRIRVVSPGRRSWVGWWAAWLVGHARPFTIASAANGHGMELIVKKHGVWTHQLFDMAVDDGDSEKGRKGKGSRNLVREVRVLVEGPYSGPGNTLFTAYSGALLVAGGSGITYVLSILDDILQKHAQGRSRLRAIELIWAITDPDSLTSILPALTSLMRPRPSPHASLAIRLTVHHTRASPHTRRLPGPGSLPAGVYLRPGRPDIPAVLRNTIESVLAAYDGGHHGEAPSGIVVGTCGPLGLADEVTRAVGKVRWKPWKDVGGVETVDECVLDVSVFLVGAMYQ</sequence>
<gene>
    <name evidence="1" type="ORF">BV25DRAFT_1668797</name>
</gene>
<proteinExistence type="predicted"/>
<keyword evidence="2" id="KW-1185">Reference proteome</keyword>
<dbReference type="Proteomes" id="UP000814140">
    <property type="component" value="Unassembled WGS sequence"/>
</dbReference>
<reference evidence="1" key="2">
    <citation type="journal article" date="2022" name="New Phytol.">
        <title>Evolutionary transition to the ectomycorrhizal habit in the genomes of a hyperdiverse lineage of mushroom-forming fungi.</title>
        <authorList>
            <person name="Looney B."/>
            <person name="Miyauchi S."/>
            <person name="Morin E."/>
            <person name="Drula E."/>
            <person name="Courty P.E."/>
            <person name="Kohler A."/>
            <person name="Kuo A."/>
            <person name="LaButti K."/>
            <person name="Pangilinan J."/>
            <person name="Lipzen A."/>
            <person name="Riley R."/>
            <person name="Andreopoulos W."/>
            <person name="He G."/>
            <person name="Johnson J."/>
            <person name="Nolan M."/>
            <person name="Tritt A."/>
            <person name="Barry K.W."/>
            <person name="Grigoriev I.V."/>
            <person name="Nagy L.G."/>
            <person name="Hibbett D."/>
            <person name="Henrissat B."/>
            <person name="Matheny P.B."/>
            <person name="Labbe J."/>
            <person name="Martin F.M."/>
        </authorList>
    </citation>
    <scope>NUCLEOTIDE SEQUENCE</scope>
    <source>
        <strain evidence="1">HHB10654</strain>
    </source>
</reference>
<evidence type="ECO:0000313" key="1">
    <source>
        <dbReference type="EMBL" id="KAI0055968.1"/>
    </source>
</evidence>